<evidence type="ECO:0008006" key="3">
    <source>
        <dbReference type="Google" id="ProtNLM"/>
    </source>
</evidence>
<dbReference type="EMBL" id="HBEA01009552">
    <property type="protein sequence ID" value="CAD8257846.1"/>
    <property type="molecule type" value="Transcribed_RNA"/>
</dbReference>
<sequence>MQAFQDGLLNLNFVTGRMRRIFSVFCIAVAFQSGRSEVASPTARGWLPSWRARSKGEIIEFVTDDCDMCDRMDEPVRRLEWETGKKLEKLNVQKDAAAHRVWKRVDKNRCGGFPLFYNRKTQEKICGLSTEDNLRSLFYGERAEFWCAPDEMEERKFKGETASMKSGMFSRLGAAMKGNSDSEAAGAGEDEDDDDEWEYEWVEVEVEVPVDEA</sequence>
<accession>A0A7R9U831</accession>
<reference evidence="2" key="1">
    <citation type="submission" date="2021-01" db="EMBL/GenBank/DDBJ databases">
        <authorList>
            <person name="Corre E."/>
            <person name="Pelletier E."/>
            <person name="Niang G."/>
            <person name="Scheremetjew M."/>
            <person name="Finn R."/>
            <person name="Kale V."/>
            <person name="Holt S."/>
            <person name="Cochrane G."/>
            <person name="Meng A."/>
            <person name="Brown T."/>
            <person name="Cohen L."/>
        </authorList>
    </citation>
    <scope>NUCLEOTIDE SEQUENCE</scope>
    <source>
        <strain evidence="2">CCMP2078</strain>
    </source>
</reference>
<organism evidence="2">
    <name type="scientific">Pinguiococcus pyrenoidosus</name>
    <dbReference type="NCBI Taxonomy" id="172671"/>
    <lineage>
        <taxon>Eukaryota</taxon>
        <taxon>Sar</taxon>
        <taxon>Stramenopiles</taxon>
        <taxon>Ochrophyta</taxon>
        <taxon>Pinguiophyceae</taxon>
        <taxon>Pinguiochrysidales</taxon>
        <taxon>Pinguiochrysidaceae</taxon>
        <taxon>Pinguiococcus</taxon>
    </lineage>
</organism>
<feature type="region of interest" description="Disordered" evidence="1">
    <location>
        <begin position="173"/>
        <end position="198"/>
    </location>
</feature>
<protein>
    <recommendedName>
        <fullName evidence="3">Thioredoxin domain-containing protein</fullName>
    </recommendedName>
</protein>
<proteinExistence type="predicted"/>
<name>A0A7R9U831_9STRA</name>
<dbReference type="AlphaFoldDB" id="A0A7R9U831"/>
<gene>
    <name evidence="2" type="ORF">PPYR1160_LOCUS7347</name>
</gene>
<evidence type="ECO:0000313" key="2">
    <source>
        <dbReference type="EMBL" id="CAD8257846.1"/>
    </source>
</evidence>
<evidence type="ECO:0000256" key="1">
    <source>
        <dbReference type="SAM" id="MobiDB-lite"/>
    </source>
</evidence>
<feature type="compositionally biased region" description="Acidic residues" evidence="1">
    <location>
        <begin position="188"/>
        <end position="198"/>
    </location>
</feature>